<dbReference type="RefSeq" id="WP_126770102.1">
    <property type="nucleotide sequence ID" value="NZ_PIPX01000001.1"/>
</dbReference>
<dbReference type="Pfam" id="PF07103">
    <property type="entry name" value="DUF1365"/>
    <property type="match status" value="1"/>
</dbReference>
<accession>A0A432Y3P8</accession>
<keyword evidence="3" id="KW-1185">Reference proteome</keyword>
<dbReference type="Proteomes" id="UP000287649">
    <property type="component" value="Unassembled WGS sequence"/>
</dbReference>
<keyword evidence="1" id="KW-0472">Membrane</keyword>
<protein>
    <submittedName>
        <fullName evidence="2">DUF1365 domain-containing protein</fullName>
    </submittedName>
</protein>
<dbReference type="InterPro" id="IPR010775">
    <property type="entry name" value="DUF1365"/>
</dbReference>
<sequence>MSDSKTNSQRSAILKGRVYHRRLRPTQHAFDYPTAQWWLALDELPQLQQKSWLLSTHRFAPLWFRRKDYLRGTEGDLTSAVLTKMSELAGEALQGRVYFLGSLRTFGLYFSPINCYFLEQGDSENYTHMLAEVSNTPWNERHYYLLDLSQPLEHDKAFHVSPFNPLAMRYQWQINAPQNTEGHKSAIHLAAVKEERHFTATMKLQRQELNRKAIRHVLYRYPINTLTTVLAIYWQALRLWLKKTPIYDHS</sequence>
<dbReference type="EMBL" id="PIPX01000001">
    <property type="protein sequence ID" value="RUO55588.1"/>
    <property type="molecule type" value="Genomic_DNA"/>
</dbReference>
<feature type="transmembrane region" description="Helical" evidence="1">
    <location>
        <begin position="221"/>
        <end position="241"/>
    </location>
</feature>
<dbReference type="AlphaFoldDB" id="A0A432Y3P8"/>
<keyword evidence="1" id="KW-0812">Transmembrane</keyword>
<reference evidence="3" key="1">
    <citation type="journal article" date="2018" name="Front. Microbiol.">
        <title>Genome-Based Analysis Reveals the Taxonomy and Diversity of the Family Idiomarinaceae.</title>
        <authorList>
            <person name="Liu Y."/>
            <person name="Lai Q."/>
            <person name="Shao Z."/>
        </authorList>
    </citation>
    <scope>NUCLEOTIDE SEQUENCE [LARGE SCALE GENOMIC DNA]</scope>
    <source>
        <strain evidence="3">PO-M2</strain>
    </source>
</reference>
<evidence type="ECO:0000256" key="1">
    <source>
        <dbReference type="SAM" id="Phobius"/>
    </source>
</evidence>
<keyword evidence="1" id="KW-1133">Transmembrane helix</keyword>
<proteinExistence type="predicted"/>
<evidence type="ECO:0000313" key="2">
    <source>
        <dbReference type="EMBL" id="RUO55588.1"/>
    </source>
</evidence>
<dbReference type="OrthoDB" id="9778801at2"/>
<dbReference type="PANTHER" id="PTHR33973">
    <property type="entry name" value="OS07G0153300 PROTEIN"/>
    <property type="match status" value="1"/>
</dbReference>
<dbReference type="PANTHER" id="PTHR33973:SF4">
    <property type="entry name" value="OS07G0153300 PROTEIN"/>
    <property type="match status" value="1"/>
</dbReference>
<evidence type="ECO:0000313" key="3">
    <source>
        <dbReference type="Proteomes" id="UP000287649"/>
    </source>
</evidence>
<name>A0A432Y3P8_9GAMM</name>
<gene>
    <name evidence="2" type="ORF">CWI70_02030</name>
</gene>
<organism evidence="2 3">
    <name type="scientific">Pseudidiomarina homiensis</name>
    <dbReference type="NCBI Taxonomy" id="364198"/>
    <lineage>
        <taxon>Bacteria</taxon>
        <taxon>Pseudomonadati</taxon>
        <taxon>Pseudomonadota</taxon>
        <taxon>Gammaproteobacteria</taxon>
        <taxon>Alteromonadales</taxon>
        <taxon>Idiomarinaceae</taxon>
        <taxon>Pseudidiomarina</taxon>
    </lineage>
</organism>
<comment type="caution">
    <text evidence="2">The sequence shown here is derived from an EMBL/GenBank/DDBJ whole genome shotgun (WGS) entry which is preliminary data.</text>
</comment>